<dbReference type="RefSeq" id="WP_218591637.1">
    <property type="nucleotide sequence ID" value="NZ_JADQDE010000360.1"/>
</dbReference>
<feature type="transmembrane region" description="Helical" evidence="1">
    <location>
        <begin position="12"/>
        <end position="37"/>
    </location>
</feature>
<accession>A0ABS6UBU3</accession>
<dbReference type="EMBL" id="JADQDF010000001">
    <property type="protein sequence ID" value="MBW0129708.1"/>
    <property type="molecule type" value="Genomic_DNA"/>
</dbReference>
<keyword evidence="1" id="KW-0812">Transmembrane</keyword>
<evidence type="ECO:0000313" key="3">
    <source>
        <dbReference type="Proteomes" id="UP000694300"/>
    </source>
</evidence>
<dbReference type="InterPro" id="IPR042001">
    <property type="entry name" value="Sortase_F"/>
</dbReference>
<dbReference type="NCBIfam" id="NF033748">
    <property type="entry name" value="class_F_sortase"/>
    <property type="match status" value="1"/>
</dbReference>
<name>A0ABS6UBU3_9PSEU</name>
<comment type="caution">
    <text evidence="2">The sequence shown here is derived from an EMBL/GenBank/DDBJ whole genome shotgun (WGS) entry which is preliminary data.</text>
</comment>
<evidence type="ECO:0000256" key="1">
    <source>
        <dbReference type="SAM" id="Phobius"/>
    </source>
</evidence>
<keyword evidence="1" id="KW-1133">Transmembrane helix</keyword>
<dbReference type="Pfam" id="PF04203">
    <property type="entry name" value="Sortase"/>
    <property type="match status" value="1"/>
</dbReference>
<evidence type="ECO:0000313" key="2">
    <source>
        <dbReference type="EMBL" id="MBW0129708.1"/>
    </source>
</evidence>
<reference evidence="2 3" key="1">
    <citation type="submission" date="2020-11" db="EMBL/GenBank/DDBJ databases">
        <title>Pseudonocardia abyssalis sp. nov. and Pseudonocardia oceani sp. nov., description and phylogenomic analysis of two novel actinomycetes isolated from the deep Southern Ocean.</title>
        <authorList>
            <person name="Parra J."/>
        </authorList>
    </citation>
    <scope>NUCLEOTIDE SEQUENCE [LARGE SCALE GENOMIC DNA]</scope>
    <source>
        <strain evidence="3">KRD185</strain>
    </source>
</reference>
<protein>
    <submittedName>
        <fullName evidence="2">Class F sortase</fullName>
    </submittedName>
</protein>
<keyword evidence="3" id="KW-1185">Reference proteome</keyword>
<dbReference type="InterPro" id="IPR005754">
    <property type="entry name" value="Sortase"/>
</dbReference>
<organism evidence="2 3">
    <name type="scientific">Pseudonocardia oceani</name>
    <dbReference type="NCBI Taxonomy" id="2792013"/>
    <lineage>
        <taxon>Bacteria</taxon>
        <taxon>Bacillati</taxon>
        <taxon>Actinomycetota</taxon>
        <taxon>Actinomycetes</taxon>
        <taxon>Pseudonocardiales</taxon>
        <taxon>Pseudonocardiaceae</taxon>
        <taxon>Pseudonocardia</taxon>
    </lineage>
</organism>
<dbReference type="Proteomes" id="UP000694300">
    <property type="component" value="Unassembled WGS sequence"/>
</dbReference>
<gene>
    <name evidence="2" type="ORF">I4I82_18770</name>
</gene>
<dbReference type="CDD" id="cd05829">
    <property type="entry name" value="Sortase_F"/>
    <property type="match status" value="1"/>
</dbReference>
<keyword evidence="1" id="KW-0472">Membrane</keyword>
<proteinExistence type="predicted"/>
<sequence>MRSGSPRPPRTGWGWWPVAAAGVALLVVALVAVPWLVDRPVPTAGGGSATAAAPRAPAPGVVVPVSRPVTLDVPAIDLAGSPLGELGLNADGTVEVPTDYATAGWFDLGPTPGQVGASVLLGHVDSTTGPAVFFRLRSLEAGDRVDVRLADGTVARFAVETVETHPKAEFPAQRVYTSPGSRDLRLVTCGGEFDPVSGSYESNVVVYATLVDSVPA</sequence>